<evidence type="ECO:0000256" key="2">
    <source>
        <dbReference type="ARBA" id="ARBA00022630"/>
    </source>
</evidence>
<organism evidence="6 7">
    <name type="scientific">Roseomonas alba</name>
    <dbReference type="NCBI Taxonomy" id="2846776"/>
    <lineage>
        <taxon>Bacteria</taxon>
        <taxon>Pseudomonadati</taxon>
        <taxon>Pseudomonadota</taxon>
        <taxon>Alphaproteobacteria</taxon>
        <taxon>Acetobacterales</taxon>
        <taxon>Roseomonadaceae</taxon>
        <taxon>Roseomonas</taxon>
    </lineage>
</organism>
<dbReference type="SUPFAM" id="SSF56425">
    <property type="entry name" value="Succinate dehydrogenase/fumarate reductase flavoprotein, catalytic domain"/>
    <property type="match status" value="1"/>
</dbReference>
<keyword evidence="3" id="KW-0274">FAD</keyword>
<dbReference type="Gene3D" id="3.50.50.60">
    <property type="entry name" value="FAD/NAD(P)-binding domain"/>
    <property type="match status" value="1"/>
</dbReference>
<evidence type="ECO:0000313" key="7">
    <source>
        <dbReference type="Proteomes" id="UP001196565"/>
    </source>
</evidence>
<dbReference type="Gene3D" id="3.90.700.10">
    <property type="entry name" value="Succinate dehydrogenase/fumarate reductase flavoprotein, catalytic domain"/>
    <property type="match status" value="1"/>
</dbReference>
<dbReference type="InterPro" id="IPR003953">
    <property type="entry name" value="FAD-dep_OxRdtase_2_FAD-bd"/>
</dbReference>
<keyword evidence="2" id="KW-0285">Flavoprotein</keyword>
<feature type="domain" description="FAD-dependent oxidoreductase 2 FAD-binding" evidence="5">
    <location>
        <begin position="11"/>
        <end position="465"/>
    </location>
</feature>
<evidence type="ECO:0000256" key="4">
    <source>
        <dbReference type="ARBA" id="ARBA00023002"/>
    </source>
</evidence>
<name>A0ABS7A3J9_9PROT</name>
<dbReference type="PRINTS" id="PR00368">
    <property type="entry name" value="FADPNR"/>
</dbReference>
<evidence type="ECO:0000256" key="3">
    <source>
        <dbReference type="ARBA" id="ARBA00022827"/>
    </source>
</evidence>
<dbReference type="Proteomes" id="UP001196565">
    <property type="component" value="Unassembled WGS sequence"/>
</dbReference>
<evidence type="ECO:0000256" key="1">
    <source>
        <dbReference type="ARBA" id="ARBA00001974"/>
    </source>
</evidence>
<dbReference type="InterPro" id="IPR027477">
    <property type="entry name" value="Succ_DH/fumarate_Rdtase_cat_sf"/>
</dbReference>
<dbReference type="RefSeq" id="WP_219761462.1">
    <property type="nucleotide sequence ID" value="NZ_JAHYBZ010000001.1"/>
</dbReference>
<sequence>MAGSAGQDSYDLVVIGCGVAGLSAATAAAEAGARVAVLERAPREERGGQSRYTEAYLRMKSHSEVTDDFETMLAENGSPPYLDPDLAQEVARGPEHRAGYARAVALIDPEVVGTFADEAGPTIAWLTGLGVRFDFLPTQFLTKSQPRLLPVGGGAALVEALAARAEVLGVDFHYETTAQRLEQDEDGRVTGVVARAEGGLRRFRGPVTLAAGGFEGNGEMLTRYLGPRSVYLRPVCKGANYNRGEGIRMALDIGAAASGDFGSYHAEPVDPRSGIAEPSVFIFPYGILVNKAGQRFADEAPGTVDAYYERVTRRIYEQAEGIAWVVLDARHMRIPNYRLGIRTDKPPIVGQTVADLATAIGVPPDALEATVATYNAACVAGEWKPLELDGLATQGLNPPKSNWATPLVEAPFHAYPIISSNVFTFGGVKIDGRARVLDASDRPIPGLYAAGEIIGTYWGNYTGATSVLKGLVFGRLAGTDAAQRRSNA</sequence>
<keyword evidence="4" id="KW-0560">Oxidoreductase</keyword>
<comment type="cofactor">
    <cofactor evidence="1">
        <name>FAD</name>
        <dbReference type="ChEBI" id="CHEBI:57692"/>
    </cofactor>
</comment>
<proteinExistence type="predicted"/>
<reference evidence="6 7" key="1">
    <citation type="submission" date="2021-07" db="EMBL/GenBank/DDBJ databases">
        <authorList>
            <person name="So Y."/>
        </authorList>
    </citation>
    <scope>NUCLEOTIDE SEQUENCE [LARGE SCALE GENOMIC DNA]</scope>
    <source>
        <strain evidence="6 7">HJA6</strain>
    </source>
</reference>
<dbReference type="PANTHER" id="PTHR43400">
    <property type="entry name" value="FUMARATE REDUCTASE"/>
    <property type="match status" value="1"/>
</dbReference>
<evidence type="ECO:0000313" key="6">
    <source>
        <dbReference type="EMBL" id="MBW6396871.1"/>
    </source>
</evidence>
<gene>
    <name evidence="6" type="ORF">KPL78_03380</name>
</gene>
<keyword evidence="7" id="KW-1185">Reference proteome</keyword>
<protein>
    <submittedName>
        <fullName evidence="6">FAD-dependent oxidoreductase</fullName>
    </submittedName>
</protein>
<accession>A0ABS7A3J9</accession>
<evidence type="ECO:0000259" key="5">
    <source>
        <dbReference type="Pfam" id="PF00890"/>
    </source>
</evidence>
<dbReference type="InterPro" id="IPR050315">
    <property type="entry name" value="FAD-oxidoreductase_2"/>
</dbReference>
<dbReference type="EMBL" id="JAHYBZ010000001">
    <property type="protein sequence ID" value="MBW6396871.1"/>
    <property type="molecule type" value="Genomic_DNA"/>
</dbReference>
<dbReference type="SUPFAM" id="SSF51905">
    <property type="entry name" value="FAD/NAD(P)-binding domain"/>
    <property type="match status" value="1"/>
</dbReference>
<comment type="caution">
    <text evidence="6">The sequence shown here is derived from an EMBL/GenBank/DDBJ whole genome shotgun (WGS) entry which is preliminary data.</text>
</comment>
<dbReference type="PANTHER" id="PTHR43400:SF7">
    <property type="entry name" value="FAD-DEPENDENT OXIDOREDUCTASE 2 FAD BINDING DOMAIN-CONTAINING PROTEIN"/>
    <property type="match status" value="1"/>
</dbReference>
<dbReference type="InterPro" id="IPR036188">
    <property type="entry name" value="FAD/NAD-bd_sf"/>
</dbReference>
<dbReference type="Pfam" id="PF00890">
    <property type="entry name" value="FAD_binding_2"/>
    <property type="match status" value="1"/>
</dbReference>